<accession>A0A0B1ZL43</accession>
<gene>
    <name evidence="1" type="ORF">LK12_19065</name>
</gene>
<dbReference type="EMBL" id="JTDI01000006">
    <property type="protein sequence ID" value="KHK89990.1"/>
    <property type="molecule type" value="Genomic_DNA"/>
</dbReference>
<proteinExistence type="predicted"/>
<name>A0A0B1ZL43_9SPHN</name>
<evidence type="ECO:0000313" key="2">
    <source>
        <dbReference type="Proteomes" id="UP000031057"/>
    </source>
</evidence>
<evidence type="ECO:0000313" key="1">
    <source>
        <dbReference type="EMBL" id="KHK89990.1"/>
    </source>
</evidence>
<protein>
    <submittedName>
        <fullName evidence="1">Uncharacterized protein</fullName>
    </submittedName>
</protein>
<keyword evidence="2" id="KW-1185">Reference proteome</keyword>
<comment type="caution">
    <text evidence="1">The sequence shown here is derived from an EMBL/GenBank/DDBJ whole genome shotgun (WGS) entry which is preliminary data.</text>
</comment>
<reference evidence="1 2" key="1">
    <citation type="submission" date="2014-10" db="EMBL/GenBank/DDBJ databases">
        <title>Genome sequence of Novosphingobium malaysiense MUSC 273(T).</title>
        <authorList>
            <person name="Lee L.-H."/>
        </authorList>
    </citation>
    <scope>NUCLEOTIDE SEQUENCE [LARGE SCALE GENOMIC DNA]</scope>
    <source>
        <strain evidence="1 2">MUSC 273</strain>
    </source>
</reference>
<organism evidence="1 2">
    <name type="scientific">Novosphingobium malaysiense</name>
    <dbReference type="NCBI Taxonomy" id="1348853"/>
    <lineage>
        <taxon>Bacteria</taxon>
        <taxon>Pseudomonadati</taxon>
        <taxon>Pseudomonadota</taxon>
        <taxon>Alphaproteobacteria</taxon>
        <taxon>Sphingomonadales</taxon>
        <taxon>Sphingomonadaceae</taxon>
        <taxon>Novosphingobium</taxon>
    </lineage>
</organism>
<dbReference type="AlphaFoldDB" id="A0A0B1ZL43"/>
<sequence>MGAREALMAEDTFGPAHSRTDGCRASVNALQRGPAFDETDLQDIVIFLDAVLFANFRHALGDGIIVRATLNGIAGEHHVIERIDDAEVALAAGAAQRFDIEAFGKIPSTAVA</sequence>
<dbReference type="Proteomes" id="UP000031057">
    <property type="component" value="Unassembled WGS sequence"/>
</dbReference>